<dbReference type="Proteomes" id="UP001174156">
    <property type="component" value="Unassembled WGS sequence"/>
</dbReference>
<reference evidence="2 3" key="1">
    <citation type="journal article" date="2023" name="Nat. Commun.">
        <title>Genomic dissection of endemic carbapenem resistance reveals metallo-beta-lactamase dissemination through clonal, plasmid and integron transfer.</title>
        <authorList>
            <person name="Macesic N."/>
            <person name="Hawkey J."/>
            <person name="Vezina B."/>
            <person name="Wisniewski J.A."/>
            <person name="Cottingham H."/>
            <person name="Blakeway L.V."/>
            <person name="Harshegyi T."/>
            <person name="Pragastis K."/>
            <person name="Badoordeen G.Z."/>
            <person name="Dennison A."/>
            <person name="Spelman D.W."/>
            <person name="Jenney A.W.J."/>
            <person name="Peleg A.Y."/>
        </authorList>
    </citation>
    <scope>NUCLEOTIDE SEQUENCE [LARGE SCALE GENOMIC DNA]</scope>
    <source>
        <strain evidence="2 3">CPO519</strain>
    </source>
</reference>
<proteinExistence type="predicted"/>
<dbReference type="EMBL" id="JARTMM020000004">
    <property type="protein sequence ID" value="MEC5498921.1"/>
    <property type="molecule type" value="Genomic_DNA"/>
</dbReference>
<protein>
    <submittedName>
        <fullName evidence="1">Uncharacterized protein</fullName>
    </submittedName>
</protein>
<dbReference type="EMBL" id="JARTMM010000104">
    <property type="protein sequence ID" value="MDK4883538.1"/>
    <property type="molecule type" value="Genomic_DNA"/>
</dbReference>
<name>A0AA90KB41_ACIBA</name>
<dbReference type="AlphaFoldDB" id="A0AA90KB41"/>
<evidence type="ECO:0000313" key="1">
    <source>
        <dbReference type="EMBL" id="MDK4883538.1"/>
    </source>
</evidence>
<evidence type="ECO:0000313" key="2">
    <source>
        <dbReference type="EMBL" id="MEC5498921.1"/>
    </source>
</evidence>
<comment type="caution">
    <text evidence="1">The sequence shown here is derived from an EMBL/GenBank/DDBJ whole genome shotgun (WGS) entry which is preliminary data.</text>
</comment>
<organism evidence="1">
    <name type="scientific">Acinetobacter baumannii</name>
    <dbReference type="NCBI Taxonomy" id="470"/>
    <lineage>
        <taxon>Bacteria</taxon>
        <taxon>Pseudomonadati</taxon>
        <taxon>Pseudomonadota</taxon>
        <taxon>Gammaproteobacteria</taxon>
        <taxon>Moraxellales</taxon>
        <taxon>Moraxellaceae</taxon>
        <taxon>Acinetobacter</taxon>
        <taxon>Acinetobacter calcoaceticus/baumannii complex</taxon>
    </lineage>
</organism>
<reference evidence="2" key="3">
    <citation type="submission" date="2024-01" db="EMBL/GenBank/DDBJ databases">
        <authorList>
            <person name="Macesic N."/>
        </authorList>
    </citation>
    <scope>NUCLEOTIDE SEQUENCE</scope>
    <source>
        <strain evidence="2">CPO519</strain>
    </source>
</reference>
<sequence>MKTGKQILEGLFDDQRAAAHDPHHLVNDQLRASLLWKKHLLELIQIPRHQLKLDDSYVLVSDIPEYFKAQFEQYFLGQNLSQHVDHPDESRLDSKCLDSFIAYLKDHPSYKSEQRGQV</sequence>
<gene>
    <name evidence="2" type="ORF">P9867_021565</name>
    <name evidence="1" type="ORF">P9867_18265</name>
</gene>
<reference evidence="1" key="2">
    <citation type="submission" date="2023-01" db="EMBL/GenBank/DDBJ databases">
        <title>Genomic dissection of endemic carbapenem resistance: metallo-beta-lactamase gene dissemination through clonal, plasmid and integron transfer pathways.</title>
        <authorList>
            <person name="Macesic N."/>
        </authorList>
    </citation>
    <scope>NUCLEOTIDE SEQUENCE</scope>
    <source>
        <strain evidence="1">CPO519</strain>
    </source>
</reference>
<evidence type="ECO:0000313" key="3">
    <source>
        <dbReference type="Proteomes" id="UP001174156"/>
    </source>
</evidence>
<accession>A0AA90KB41</accession>